<keyword evidence="3" id="KW-1185">Reference proteome</keyword>
<evidence type="ECO:0000313" key="3">
    <source>
        <dbReference type="Proteomes" id="UP001623348"/>
    </source>
</evidence>
<name>A0ABC9XRG5_GRUJA</name>
<dbReference type="EMBL" id="BAAFJT010000025">
    <property type="protein sequence ID" value="GAB0200011.1"/>
    <property type="molecule type" value="Genomic_DNA"/>
</dbReference>
<feature type="compositionally biased region" description="Basic residues" evidence="1">
    <location>
        <begin position="34"/>
        <end position="51"/>
    </location>
</feature>
<dbReference type="AlphaFoldDB" id="A0ABC9XRG5"/>
<reference evidence="2 3" key="1">
    <citation type="submission" date="2024-06" db="EMBL/GenBank/DDBJ databases">
        <title>The draft genome of Grus japonensis, version 3.</title>
        <authorList>
            <person name="Nabeshima K."/>
            <person name="Suzuki S."/>
            <person name="Onuma M."/>
        </authorList>
    </citation>
    <scope>NUCLEOTIDE SEQUENCE [LARGE SCALE GENOMIC DNA]</scope>
    <source>
        <strain evidence="2 3">451A</strain>
    </source>
</reference>
<comment type="caution">
    <text evidence="2">The sequence shown here is derived from an EMBL/GenBank/DDBJ whole genome shotgun (WGS) entry which is preliminary data.</text>
</comment>
<proteinExistence type="predicted"/>
<feature type="region of interest" description="Disordered" evidence="1">
    <location>
        <begin position="34"/>
        <end position="72"/>
    </location>
</feature>
<gene>
    <name evidence="2" type="ORF">GRJ2_002466500</name>
</gene>
<accession>A0ABC9XRG5</accession>
<evidence type="ECO:0000313" key="2">
    <source>
        <dbReference type="EMBL" id="GAB0200011.1"/>
    </source>
</evidence>
<feature type="region of interest" description="Disordered" evidence="1">
    <location>
        <begin position="86"/>
        <end position="113"/>
    </location>
</feature>
<dbReference type="Proteomes" id="UP001623348">
    <property type="component" value="Unassembled WGS sequence"/>
</dbReference>
<sequence length="113" mass="13148">MPRYGDSRYGHHRHRHRWYGHCWYGHSRYGHHQHRHRRYGHHQHRHSRYGHSRCDEQDAGEPPLPQVGRGPTKLLPRIWASGAVGTAQPPLLLPRSTEDNEKSSEALVANVSS</sequence>
<organism evidence="2 3">
    <name type="scientific">Grus japonensis</name>
    <name type="common">Japanese crane</name>
    <name type="synonym">Red-crowned crane</name>
    <dbReference type="NCBI Taxonomy" id="30415"/>
    <lineage>
        <taxon>Eukaryota</taxon>
        <taxon>Metazoa</taxon>
        <taxon>Chordata</taxon>
        <taxon>Craniata</taxon>
        <taxon>Vertebrata</taxon>
        <taxon>Euteleostomi</taxon>
        <taxon>Archelosauria</taxon>
        <taxon>Archosauria</taxon>
        <taxon>Dinosauria</taxon>
        <taxon>Saurischia</taxon>
        <taxon>Theropoda</taxon>
        <taxon>Coelurosauria</taxon>
        <taxon>Aves</taxon>
        <taxon>Neognathae</taxon>
        <taxon>Neoaves</taxon>
        <taxon>Gruiformes</taxon>
        <taxon>Gruidae</taxon>
        <taxon>Grus</taxon>
    </lineage>
</organism>
<evidence type="ECO:0000256" key="1">
    <source>
        <dbReference type="SAM" id="MobiDB-lite"/>
    </source>
</evidence>
<protein>
    <submittedName>
        <fullName evidence="2">Uncharacterized protein</fullName>
    </submittedName>
</protein>